<keyword evidence="2" id="KW-1185">Reference proteome</keyword>
<feature type="non-terminal residue" evidence="1">
    <location>
        <position position="1"/>
    </location>
</feature>
<name>A0A8X6TWV6_NEPPI</name>
<proteinExistence type="predicted"/>
<dbReference type="AlphaFoldDB" id="A0A8X6TWV6"/>
<organism evidence="1 2">
    <name type="scientific">Nephila pilipes</name>
    <name type="common">Giant wood spider</name>
    <name type="synonym">Nephila maculata</name>
    <dbReference type="NCBI Taxonomy" id="299642"/>
    <lineage>
        <taxon>Eukaryota</taxon>
        <taxon>Metazoa</taxon>
        <taxon>Ecdysozoa</taxon>
        <taxon>Arthropoda</taxon>
        <taxon>Chelicerata</taxon>
        <taxon>Arachnida</taxon>
        <taxon>Araneae</taxon>
        <taxon>Araneomorphae</taxon>
        <taxon>Entelegynae</taxon>
        <taxon>Araneoidea</taxon>
        <taxon>Nephilidae</taxon>
        <taxon>Nephila</taxon>
    </lineage>
</organism>
<evidence type="ECO:0000313" key="1">
    <source>
        <dbReference type="EMBL" id="GFT54900.1"/>
    </source>
</evidence>
<reference evidence="1" key="1">
    <citation type="submission" date="2020-08" db="EMBL/GenBank/DDBJ databases">
        <title>Multicomponent nature underlies the extraordinary mechanical properties of spider dragline silk.</title>
        <authorList>
            <person name="Kono N."/>
            <person name="Nakamura H."/>
            <person name="Mori M."/>
            <person name="Yoshida Y."/>
            <person name="Ohtoshi R."/>
            <person name="Malay A.D."/>
            <person name="Moran D.A.P."/>
            <person name="Tomita M."/>
            <person name="Numata K."/>
            <person name="Arakawa K."/>
        </authorList>
    </citation>
    <scope>NUCLEOTIDE SEQUENCE</scope>
</reference>
<comment type="caution">
    <text evidence="1">The sequence shown here is derived from an EMBL/GenBank/DDBJ whole genome shotgun (WGS) entry which is preliminary data.</text>
</comment>
<gene>
    <name evidence="1" type="ORF">NPIL_274201</name>
</gene>
<dbReference type="Proteomes" id="UP000887013">
    <property type="component" value="Unassembled WGS sequence"/>
</dbReference>
<protein>
    <submittedName>
        <fullName evidence="1">Uncharacterized protein</fullName>
    </submittedName>
</protein>
<evidence type="ECO:0000313" key="2">
    <source>
        <dbReference type="Proteomes" id="UP000887013"/>
    </source>
</evidence>
<sequence length="68" mass="7452">SGVIDRCVTCVIRDLGLGFGLASPICEHPCLQINSTSREFKQEHNPVGIRMDSPQAIATMYATRNCTK</sequence>
<dbReference type="EMBL" id="BMAW01112882">
    <property type="protein sequence ID" value="GFT54900.1"/>
    <property type="molecule type" value="Genomic_DNA"/>
</dbReference>
<accession>A0A8X6TWV6</accession>